<accession>A0A0B2C1Z1</accession>
<comment type="caution">
    <text evidence="3">The sequence shown here is derived from an EMBL/GenBank/DDBJ whole genome shotgun (WGS) entry which is preliminary data.</text>
</comment>
<evidence type="ECO:0000313" key="3">
    <source>
        <dbReference type="EMBL" id="KHL26185.1"/>
    </source>
</evidence>
<feature type="domain" description="DUF3597" evidence="2">
    <location>
        <begin position="3"/>
        <end position="132"/>
    </location>
</feature>
<evidence type="ECO:0000259" key="2">
    <source>
        <dbReference type="Pfam" id="PF12200"/>
    </source>
</evidence>
<name>A0A0B2C1Z1_9SPHN</name>
<evidence type="ECO:0000313" key="4">
    <source>
        <dbReference type="Proteomes" id="UP000030988"/>
    </source>
</evidence>
<dbReference type="Proteomes" id="UP000030988">
    <property type="component" value="Unassembled WGS sequence"/>
</dbReference>
<reference evidence="3 4" key="1">
    <citation type="submission" date="2014-11" db="EMBL/GenBank/DDBJ databases">
        <title>Draft genome sequence of Kirrobacter mercurialis.</title>
        <authorList>
            <person name="Coil D.A."/>
            <person name="Eisen J.A."/>
        </authorList>
    </citation>
    <scope>NUCLEOTIDE SEQUENCE [LARGE SCALE GENOMIC DNA]</scope>
    <source>
        <strain evidence="3 4">Coronado</strain>
    </source>
</reference>
<gene>
    <name evidence="3" type="ORF">PK98_06720</name>
</gene>
<dbReference type="OrthoDB" id="9812045at2"/>
<dbReference type="AlphaFoldDB" id="A0A0B2C1Z1"/>
<proteinExistence type="predicted"/>
<feature type="compositionally biased region" description="Low complexity" evidence="1">
    <location>
        <begin position="21"/>
        <end position="39"/>
    </location>
</feature>
<dbReference type="RefSeq" id="WP_039095229.1">
    <property type="nucleotide sequence ID" value="NZ_JTDN01000001.1"/>
</dbReference>
<dbReference type="EMBL" id="JTDN01000001">
    <property type="protein sequence ID" value="KHL26185.1"/>
    <property type="molecule type" value="Genomic_DNA"/>
</dbReference>
<keyword evidence="4" id="KW-1185">Reference proteome</keyword>
<dbReference type="Pfam" id="PF12200">
    <property type="entry name" value="DUF3597"/>
    <property type="match status" value="1"/>
</dbReference>
<organism evidence="3 4">
    <name type="scientific">Croceibacterium mercuriale</name>
    <dbReference type="NCBI Taxonomy" id="1572751"/>
    <lineage>
        <taxon>Bacteria</taxon>
        <taxon>Pseudomonadati</taxon>
        <taxon>Pseudomonadota</taxon>
        <taxon>Alphaproteobacteria</taxon>
        <taxon>Sphingomonadales</taxon>
        <taxon>Erythrobacteraceae</taxon>
        <taxon>Croceibacterium</taxon>
    </lineage>
</organism>
<sequence>MGIFQKITDAILGKKPEKKAAAPAQPAAAPRPAAQAAPAAPRPAAPAAAPAAALSEVDVEARLSAMDGADGLNWRSSIVDLLKLLDIDSSFANRKELAGELGDTDYSGEAAENIALHKRVMRELAKNGGKVPAALTD</sequence>
<dbReference type="InterPro" id="IPR022016">
    <property type="entry name" value="DUF3597"/>
</dbReference>
<dbReference type="SUPFAM" id="SSF158634">
    <property type="entry name" value="RPA2825-like"/>
    <property type="match status" value="1"/>
</dbReference>
<protein>
    <recommendedName>
        <fullName evidence="2">DUF3597 domain-containing protein</fullName>
    </recommendedName>
</protein>
<evidence type="ECO:0000256" key="1">
    <source>
        <dbReference type="SAM" id="MobiDB-lite"/>
    </source>
</evidence>
<dbReference type="STRING" id="1572751.PK98_06720"/>
<feature type="region of interest" description="Disordered" evidence="1">
    <location>
        <begin position="15"/>
        <end position="50"/>
    </location>
</feature>